<evidence type="ECO:0000259" key="4">
    <source>
        <dbReference type="PROSITE" id="PS50002"/>
    </source>
</evidence>
<keyword evidence="1 2" id="KW-0728">SH3 domain</keyword>
<evidence type="ECO:0000256" key="1">
    <source>
        <dbReference type="ARBA" id="ARBA00022443"/>
    </source>
</evidence>
<name>A0A158QJW0_HAEPC</name>
<gene>
    <name evidence="5" type="ORF">HPLM_LOCUS3482</name>
</gene>
<keyword evidence="6" id="KW-1185">Reference proteome</keyword>
<feature type="region of interest" description="Disordered" evidence="3">
    <location>
        <begin position="425"/>
        <end position="445"/>
    </location>
</feature>
<evidence type="ECO:0000313" key="5">
    <source>
        <dbReference type="EMBL" id="VDO20998.1"/>
    </source>
</evidence>
<proteinExistence type="predicted"/>
<dbReference type="OrthoDB" id="5962384at2759"/>
<evidence type="ECO:0000313" key="6">
    <source>
        <dbReference type="Proteomes" id="UP000268014"/>
    </source>
</evidence>
<reference evidence="7" key="1">
    <citation type="submission" date="2016-04" db="UniProtKB">
        <authorList>
            <consortium name="WormBaseParasite"/>
        </authorList>
    </citation>
    <scope>IDENTIFICATION</scope>
</reference>
<dbReference type="WBParaSite" id="HPLM_0000349001-mRNA-1">
    <property type="protein sequence ID" value="HPLM_0000349001-mRNA-1"/>
    <property type="gene ID" value="HPLM_0000349001"/>
</dbReference>
<dbReference type="Proteomes" id="UP000268014">
    <property type="component" value="Unassembled WGS sequence"/>
</dbReference>
<dbReference type="EMBL" id="UZAF01016122">
    <property type="protein sequence ID" value="VDO20998.1"/>
    <property type="molecule type" value="Genomic_DNA"/>
</dbReference>
<accession>A0A158QJW0</accession>
<reference evidence="5 6" key="2">
    <citation type="submission" date="2018-11" db="EMBL/GenBank/DDBJ databases">
        <authorList>
            <consortium name="Pathogen Informatics"/>
        </authorList>
    </citation>
    <scope>NUCLEOTIDE SEQUENCE [LARGE SCALE GENOMIC DNA]</scope>
    <source>
        <strain evidence="5 6">MHpl1</strain>
    </source>
</reference>
<protein>
    <submittedName>
        <fullName evidence="7">SH3 domain-containing protein</fullName>
    </submittedName>
</protein>
<dbReference type="InterPro" id="IPR001452">
    <property type="entry name" value="SH3_domain"/>
</dbReference>
<dbReference type="Gene3D" id="2.30.30.40">
    <property type="entry name" value="SH3 Domains"/>
    <property type="match status" value="1"/>
</dbReference>
<dbReference type="Pfam" id="PF00018">
    <property type="entry name" value="SH3_1"/>
    <property type="match status" value="1"/>
</dbReference>
<dbReference type="STRING" id="6290.A0A158QJW0"/>
<dbReference type="AlphaFoldDB" id="A0A158QJW0"/>
<evidence type="ECO:0000256" key="3">
    <source>
        <dbReference type="SAM" id="MobiDB-lite"/>
    </source>
</evidence>
<dbReference type="InterPro" id="IPR027417">
    <property type="entry name" value="P-loop_NTPase"/>
</dbReference>
<dbReference type="SUPFAM" id="SSF52540">
    <property type="entry name" value="P-loop containing nucleoside triphosphate hydrolases"/>
    <property type="match status" value="1"/>
</dbReference>
<dbReference type="SUPFAM" id="SSF50044">
    <property type="entry name" value="SH3-domain"/>
    <property type="match status" value="1"/>
</dbReference>
<dbReference type="PROSITE" id="PS50002">
    <property type="entry name" value="SH3"/>
    <property type="match status" value="1"/>
</dbReference>
<organism evidence="7">
    <name type="scientific">Haemonchus placei</name>
    <name type="common">Barber's pole worm</name>
    <dbReference type="NCBI Taxonomy" id="6290"/>
    <lineage>
        <taxon>Eukaryota</taxon>
        <taxon>Metazoa</taxon>
        <taxon>Ecdysozoa</taxon>
        <taxon>Nematoda</taxon>
        <taxon>Chromadorea</taxon>
        <taxon>Rhabditida</taxon>
        <taxon>Rhabditina</taxon>
        <taxon>Rhabditomorpha</taxon>
        <taxon>Strongyloidea</taxon>
        <taxon>Trichostrongylidae</taxon>
        <taxon>Haemonchus</taxon>
    </lineage>
</organism>
<dbReference type="PANTHER" id="PTHR11824">
    <property type="entry name" value="VOLTAGE-DEPENDENT CALCIUM CHANNEL BETA SUBUNIT"/>
    <property type="match status" value="1"/>
</dbReference>
<evidence type="ECO:0000256" key="2">
    <source>
        <dbReference type="PROSITE-ProRule" id="PRU00192"/>
    </source>
</evidence>
<feature type="domain" description="SH3" evidence="4">
    <location>
        <begin position="158"/>
        <end position="227"/>
    </location>
</feature>
<evidence type="ECO:0000313" key="7">
    <source>
        <dbReference type="WBParaSite" id="HPLM_0000349001-mRNA-1"/>
    </source>
</evidence>
<dbReference type="SMART" id="SM00326">
    <property type="entry name" value="SH3"/>
    <property type="match status" value="1"/>
</dbReference>
<dbReference type="Gene3D" id="3.40.50.300">
    <property type="entry name" value="P-loop containing nucleotide triphosphate hydrolases"/>
    <property type="match status" value="2"/>
</dbReference>
<dbReference type="InterPro" id="IPR036028">
    <property type="entry name" value="SH3-like_dom_sf"/>
</dbReference>
<sequence length="445" mass="50554">MTTIEFDKLCDEMQSNPNWEAAGWVCPSDWPQSPGATVGGSPEVCDCSAGKRKTKNICCTFGMHAIARENLQHFLYSYKESPKEQGLRLIHDAKKSQALRREREHQRALQNLRAAVVNHINHRFRAVFNDWAATFERDLNPWVLIGTICTVLYYENLKVAFAVRANSAYDGALEDESPIQKKTISFKKGDFIHIYKRYTHDWWIGRVVAAESTIGFVPTARRLARLTEEQVDEREKSTDKNTIVAREAEIWEYPNPYTVVPSTRPIILLGPCYQSSRLTQLMHAAVRSAIVKKFGSRVRRLTTDIGEKDINERELRLITAMTEDLHLILLECPNISTPGDVAHLNMAPILLLFRISNRKILLKLLKKTGIKGHSAIAGADFLNQLAPDQVDVIIEDNGLHEATNKIFKFLEAYWLALHPTTPILEEEYSEKPPESSGTSDKTDNR</sequence>
<dbReference type="OMA" id="VELIMRM"/>